<sequence>MRSSCASLSVAEEVAHSRFPFFFFLECSWT</sequence>
<dbReference type="AlphaFoldDB" id="A0A182S268"/>
<evidence type="ECO:0000313" key="1">
    <source>
        <dbReference type="EnsemblMetazoa" id="AFUN014553-PB"/>
    </source>
</evidence>
<reference evidence="1" key="1">
    <citation type="submission" date="2020-05" db="UniProtKB">
        <authorList>
            <consortium name="EnsemblMetazoa"/>
        </authorList>
    </citation>
    <scope>IDENTIFICATION</scope>
    <source>
        <strain evidence="1">FUMOZ</strain>
    </source>
</reference>
<organism evidence="1">
    <name type="scientific">Anopheles funestus</name>
    <name type="common">African malaria mosquito</name>
    <dbReference type="NCBI Taxonomy" id="62324"/>
    <lineage>
        <taxon>Eukaryota</taxon>
        <taxon>Metazoa</taxon>
        <taxon>Ecdysozoa</taxon>
        <taxon>Arthropoda</taxon>
        <taxon>Hexapoda</taxon>
        <taxon>Insecta</taxon>
        <taxon>Pterygota</taxon>
        <taxon>Neoptera</taxon>
        <taxon>Endopterygota</taxon>
        <taxon>Diptera</taxon>
        <taxon>Nematocera</taxon>
        <taxon>Culicoidea</taxon>
        <taxon>Culicidae</taxon>
        <taxon>Anophelinae</taxon>
        <taxon>Anopheles</taxon>
    </lineage>
</organism>
<dbReference type="EnsemblMetazoa" id="AFUN014553-RB">
    <property type="protein sequence ID" value="AFUN014553-PB"/>
    <property type="gene ID" value="AFUN014553"/>
</dbReference>
<proteinExistence type="predicted"/>
<dbReference type="VEuPathDB" id="VectorBase:AFUN014553"/>
<name>A0A182S268_ANOFN</name>
<protein>
    <submittedName>
        <fullName evidence="1">Uncharacterized protein</fullName>
    </submittedName>
</protein>
<accession>A0A182S268</accession>